<dbReference type="EMBL" id="FQVI01000005">
    <property type="protein sequence ID" value="SHE74171.1"/>
    <property type="molecule type" value="Genomic_DNA"/>
</dbReference>
<dbReference type="InterPro" id="IPR011990">
    <property type="entry name" value="TPR-like_helical_dom_sf"/>
</dbReference>
<dbReference type="RefSeq" id="WP_072850299.1">
    <property type="nucleotide sequence ID" value="NZ_FQVI01000005.1"/>
</dbReference>
<reference evidence="5 6" key="1">
    <citation type="submission" date="2016-11" db="EMBL/GenBank/DDBJ databases">
        <authorList>
            <person name="Jaros S."/>
            <person name="Januszkiewicz K."/>
            <person name="Wedrychowicz H."/>
        </authorList>
    </citation>
    <scope>NUCLEOTIDE SEQUENCE [LARGE SCALE GENOMIC DNA]</scope>
    <source>
        <strain evidence="5 6">DSM 17459</strain>
    </source>
</reference>
<proteinExistence type="predicted"/>
<evidence type="ECO:0000313" key="5">
    <source>
        <dbReference type="EMBL" id="SHE74171.1"/>
    </source>
</evidence>
<dbReference type="PROSITE" id="PS50005">
    <property type="entry name" value="TPR"/>
    <property type="match status" value="1"/>
</dbReference>
<dbReference type="AlphaFoldDB" id="A0A1M4VYT5"/>
<dbReference type="Pfam" id="PF07007">
    <property type="entry name" value="LprI"/>
    <property type="match status" value="1"/>
</dbReference>
<dbReference type="Gene3D" id="1.25.40.10">
    <property type="entry name" value="Tetratricopeptide repeat domain"/>
    <property type="match status" value="1"/>
</dbReference>
<dbReference type="PANTHER" id="PTHR39176:SF1">
    <property type="entry name" value="PERIPLASMIC PROTEIN"/>
    <property type="match status" value="1"/>
</dbReference>
<feature type="region of interest" description="Disordered" evidence="2">
    <location>
        <begin position="148"/>
        <end position="188"/>
    </location>
</feature>
<dbReference type="Gene3D" id="1.20.1270.180">
    <property type="match status" value="1"/>
</dbReference>
<protein>
    <submittedName>
        <fullName evidence="5">Uncharacterized conserved protein YecT, DUF1311 family</fullName>
    </submittedName>
</protein>
<organism evidence="5 6">
    <name type="scientific">Lactonifactor longoviformis DSM 17459</name>
    <dbReference type="NCBI Taxonomy" id="1122155"/>
    <lineage>
        <taxon>Bacteria</taxon>
        <taxon>Bacillati</taxon>
        <taxon>Bacillota</taxon>
        <taxon>Clostridia</taxon>
        <taxon>Eubacteriales</taxon>
        <taxon>Clostridiaceae</taxon>
        <taxon>Lactonifactor</taxon>
    </lineage>
</organism>
<keyword evidence="3" id="KW-0472">Membrane</keyword>
<evidence type="ECO:0000313" key="6">
    <source>
        <dbReference type="Proteomes" id="UP000184245"/>
    </source>
</evidence>
<dbReference type="SUPFAM" id="SSF48452">
    <property type="entry name" value="TPR-like"/>
    <property type="match status" value="1"/>
</dbReference>
<dbReference type="InterPro" id="IPR009739">
    <property type="entry name" value="LprI-like_N"/>
</dbReference>
<evidence type="ECO:0000259" key="4">
    <source>
        <dbReference type="Pfam" id="PF07007"/>
    </source>
</evidence>
<sequence>MRYPGKWNKKLILPLSIGGTCIVLIIVLGVILGVNQTKAGHLQEKLDLGNKYLDEMDYDQAKAAFGDAADIDPSNADAYVGLTRACRGLKDEEGAKKMITIAMEKISDLPEEERASAGEILYAEAETIYAETEDLIGADALKQWADDNKIPVKPSKPSNTRDEETDKDKPAQEAGTETKPSKPQAEDPHQVYMDYVKNTLSTQFPFSEMKGAAAEYPNLEALGTQEEVSNFNTYTEEYQNTLKAQGGILGIAYADMDNDGTDEMAVLYTRQIPEEYQYNWLQADIYKAVDGQVKKLEGEELRVPCRNTFPSEGNKEKVQAFLKVNSGITYLGFISHTYGVYGTSGERTAFTQFLLGTVENGKVVCRLHLEEDTGVYLRDILAEKREKAAASPQGQETYVQGKLLADMTSDSSTDVKDRLYQELSPYGFSCTWMDSYFEEMQRKKLAAENWILASLEEVKSPNPFEEKLSGNEKDTTDLVSVTTEVTGYSQTRPAFAVVQFDSTDETKLAENKEKYGFDKPVTAGAPAAGTLKKQYQEEIAQIESKCSEIYADLQTNSYSNAEMGQKCTEIYNLWDGELNKVYQELMNHISPQEQEVLKSEERAWIESKDAAAEALQEEYQGGTILATEIPGKMAQMTKERVYELADRLPEV</sequence>
<dbReference type="Proteomes" id="UP000184245">
    <property type="component" value="Unassembled WGS sequence"/>
</dbReference>
<feature type="domain" description="Lysozyme inhibitor LprI-like N-terminal" evidence="4">
    <location>
        <begin position="555"/>
        <end position="644"/>
    </location>
</feature>
<evidence type="ECO:0000256" key="3">
    <source>
        <dbReference type="SAM" id="Phobius"/>
    </source>
</evidence>
<keyword evidence="3" id="KW-0812">Transmembrane</keyword>
<dbReference type="InterPro" id="IPR019734">
    <property type="entry name" value="TPR_rpt"/>
</dbReference>
<name>A0A1M4VYT5_9CLOT</name>
<dbReference type="Pfam" id="PF14559">
    <property type="entry name" value="TPR_19"/>
    <property type="match status" value="1"/>
</dbReference>
<feature type="compositionally biased region" description="Basic and acidic residues" evidence="2">
    <location>
        <begin position="159"/>
        <end position="171"/>
    </location>
</feature>
<keyword evidence="1" id="KW-0802">TPR repeat</keyword>
<dbReference type="STRING" id="1122155.SAMN02745158_01400"/>
<accession>A0A1M4VYT5</accession>
<feature type="repeat" description="TPR" evidence="1">
    <location>
        <begin position="42"/>
        <end position="75"/>
    </location>
</feature>
<keyword evidence="3" id="KW-1133">Transmembrane helix</keyword>
<dbReference type="PANTHER" id="PTHR39176">
    <property type="entry name" value="PERIPLASMIC PROTEIN-RELATED"/>
    <property type="match status" value="1"/>
</dbReference>
<evidence type="ECO:0000256" key="2">
    <source>
        <dbReference type="SAM" id="MobiDB-lite"/>
    </source>
</evidence>
<gene>
    <name evidence="5" type="ORF">SAMN02745158_01400</name>
</gene>
<keyword evidence="6" id="KW-1185">Reference proteome</keyword>
<dbReference type="OrthoDB" id="2438161at2"/>
<feature type="transmembrane region" description="Helical" evidence="3">
    <location>
        <begin position="12"/>
        <end position="34"/>
    </location>
</feature>
<evidence type="ECO:0000256" key="1">
    <source>
        <dbReference type="PROSITE-ProRule" id="PRU00339"/>
    </source>
</evidence>